<dbReference type="Proteomes" id="UP000559626">
    <property type="component" value="Unassembled WGS sequence"/>
</dbReference>
<feature type="domain" description="Putative exodeoxyribonuclease 8 PDDEXK-like" evidence="1">
    <location>
        <begin position="37"/>
        <end position="214"/>
    </location>
</feature>
<sequence>MFTNLTHHAGLTQAQHRALPGLSNTDLSALADQLLGRPRHAGSPAALAFGSHFHTATLEPHLFTPTNPHDPADEQARARAAALARRIRRQRYPRHVLYRGQAEQSYTATHDATGLTVKVRPDLLIDSPAGLRRTLVDFKTTSCRDLPQFLATVEQYGYDRQQALYADVLQAHRALLIAVQKNPPKNQEPAVWVVELTAEQLANGRRKYARLLRAHAEQATASQRPVPLLPTSPAPARLLAAA</sequence>
<dbReference type="InterPro" id="IPR011604">
    <property type="entry name" value="PDDEXK-like_dom_sf"/>
</dbReference>
<evidence type="ECO:0000259" key="1">
    <source>
        <dbReference type="Pfam" id="PF12684"/>
    </source>
</evidence>
<keyword evidence="3" id="KW-1185">Reference proteome</keyword>
<dbReference type="Gene3D" id="3.90.320.10">
    <property type="match status" value="1"/>
</dbReference>
<organism evidence="2 3">
    <name type="scientific">Hymenobacter polaris</name>
    <dbReference type="NCBI Taxonomy" id="2682546"/>
    <lineage>
        <taxon>Bacteria</taxon>
        <taxon>Pseudomonadati</taxon>
        <taxon>Bacteroidota</taxon>
        <taxon>Cytophagia</taxon>
        <taxon>Cytophagales</taxon>
        <taxon>Hymenobacteraceae</taxon>
        <taxon>Hymenobacter</taxon>
    </lineage>
</organism>
<dbReference type="Pfam" id="PF12684">
    <property type="entry name" value="DUF3799"/>
    <property type="match status" value="1"/>
</dbReference>
<reference evidence="2 3" key="1">
    <citation type="submission" date="2020-04" db="EMBL/GenBank/DDBJ databases">
        <title>Hymenobacter polaris sp. nov., isolated from Arctic soil.</title>
        <authorList>
            <person name="Dahal R.H."/>
        </authorList>
    </citation>
    <scope>NUCLEOTIDE SEQUENCE [LARGE SCALE GENOMIC DNA]</scope>
    <source>
        <strain evidence="2 3">RP-2-7</strain>
    </source>
</reference>
<evidence type="ECO:0000313" key="3">
    <source>
        <dbReference type="Proteomes" id="UP000559626"/>
    </source>
</evidence>
<accession>A0A7Y0FMZ2</accession>
<proteinExistence type="predicted"/>
<comment type="caution">
    <text evidence="2">The sequence shown here is derived from an EMBL/GenBank/DDBJ whole genome shotgun (WGS) entry which is preliminary data.</text>
</comment>
<dbReference type="EMBL" id="JABBGH010000002">
    <property type="protein sequence ID" value="NML65925.1"/>
    <property type="molecule type" value="Genomic_DNA"/>
</dbReference>
<dbReference type="InterPro" id="IPR024432">
    <property type="entry name" value="Put_RecE_PDDEXK-like_dom"/>
</dbReference>
<protein>
    <recommendedName>
        <fullName evidence="1">Putative exodeoxyribonuclease 8 PDDEXK-like domain-containing protein</fullName>
    </recommendedName>
</protein>
<dbReference type="RefSeq" id="WP_169531558.1">
    <property type="nucleotide sequence ID" value="NZ_JABBGH010000002.1"/>
</dbReference>
<name>A0A7Y0FMZ2_9BACT</name>
<dbReference type="AlphaFoldDB" id="A0A7Y0FMZ2"/>
<evidence type="ECO:0000313" key="2">
    <source>
        <dbReference type="EMBL" id="NML65925.1"/>
    </source>
</evidence>
<gene>
    <name evidence="2" type="ORF">HHL22_11980</name>
</gene>